<dbReference type="Proteomes" id="UP000224854">
    <property type="component" value="Unassembled WGS sequence"/>
</dbReference>
<dbReference type="OrthoDB" id="2529286at2759"/>
<organism evidence="1 2">
    <name type="scientific">Ophiocordyceps australis</name>
    <dbReference type="NCBI Taxonomy" id="1399860"/>
    <lineage>
        <taxon>Eukaryota</taxon>
        <taxon>Fungi</taxon>
        <taxon>Dikarya</taxon>
        <taxon>Ascomycota</taxon>
        <taxon>Pezizomycotina</taxon>
        <taxon>Sordariomycetes</taxon>
        <taxon>Hypocreomycetidae</taxon>
        <taxon>Hypocreales</taxon>
        <taxon>Ophiocordycipitaceae</taxon>
        <taxon>Ophiocordyceps</taxon>
    </lineage>
</organism>
<dbReference type="EMBL" id="NJEU01000070">
    <property type="protein sequence ID" value="PHH82226.1"/>
    <property type="molecule type" value="Genomic_DNA"/>
</dbReference>
<keyword evidence="2" id="KW-1185">Reference proteome</keyword>
<reference evidence="1 2" key="1">
    <citation type="submission" date="2017-06" db="EMBL/GenBank/DDBJ databases">
        <title>Ant-infecting Ophiocordyceps genomes reveal a high diversity of potential behavioral manipulation genes and a possible major role for enterotoxins.</title>
        <authorList>
            <person name="De Bekker C."/>
            <person name="Evans H.C."/>
            <person name="Brachmann A."/>
            <person name="Hughes D.P."/>
        </authorList>
    </citation>
    <scope>NUCLEOTIDE SEQUENCE [LARGE SCALE GENOMIC DNA]</scope>
    <source>
        <strain evidence="1 2">1348a</strain>
    </source>
</reference>
<comment type="caution">
    <text evidence="1">The sequence shown here is derived from an EMBL/GenBank/DDBJ whole genome shotgun (WGS) entry which is preliminary data.</text>
</comment>
<name>A0A2C5ZQE6_9HYPO</name>
<dbReference type="AlphaFoldDB" id="A0A2C5ZQE6"/>
<accession>A0A2C5ZQE6</accession>
<proteinExistence type="predicted"/>
<evidence type="ECO:0000313" key="2">
    <source>
        <dbReference type="Proteomes" id="UP000224854"/>
    </source>
</evidence>
<evidence type="ECO:0000313" key="1">
    <source>
        <dbReference type="EMBL" id="PHH82226.1"/>
    </source>
</evidence>
<protein>
    <submittedName>
        <fullName evidence="1">Uncharacterized protein</fullName>
    </submittedName>
</protein>
<sequence>MEPHICRLTALLGAEVHDPDQDTFLLYSQPLPPSQDLGFVDARASSIHVELGSRGVELQQSPTLLASSRAGGTTGAGSSDSFTCTLYLGLVFSFSFYLRP</sequence>
<gene>
    <name evidence="1" type="ORF">CDD82_6645</name>
</gene>